<dbReference type="InterPro" id="IPR048469">
    <property type="entry name" value="YchJ-like_M"/>
</dbReference>
<evidence type="ECO:0000256" key="2">
    <source>
        <dbReference type="HAMAP-Rule" id="MF_00612"/>
    </source>
</evidence>
<evidence type="ECO:0000313" key="5">
    <source>
        <dbReference type="Proteomes" id="UP000019918"/>
    </source>
</evidence>
<accession>A0A014LW85</accession>
<dbReference type="NCBIfam" id="NF002449">
    <property type="entry name" value="PRK01617.1"/>
    <property type="match status" value="1"/>
</dbReference>
<dbReference type="AlphaFoldDB" id="A0A014LW85"/>
<organism evidence="4 5">
    <name type="scientific">Erwinia mallotivora</name>
    <dbReference type="NCBI Taxonomy" id="69222"/>
    <lineage>
        <taxon>Bacteria</taxon>
        <taxon>Pseudomonadati</taxon>
        <taxon>Pseudomonadota</taxon>
        <taxon>Gammaproteobacteria</taxon>
        <taxon>Enterobacterales</taxon>
        <taxon>Erwiniaceae</taxon>
        <taxon>Erwinia</taxon>
    </lineage>
</organism>
<feature type="domain" description="YchJ-like middle NTF2-like" evidence="3">
    <location>
        <begin position="29"/>
        <end position="127"/>
    </location>
</feature>
<reference evidence="4 5" key="1">
    <citation type="submission" date="2014-02" db="EMBL/GenBank/DDBJ databases">
        <title>Draft genome of Erwinia mallotivora strain BT-MARDI, a papaya dieback pathogen.</title>
        <authorList>
            <person name="Redzuan R."/>
            <person name="Abu Bakar N."/>
            <person name="Badrun R."/>
            <person name="Mohd Raih M.F."/>
            <person name="Rozano L."/>
            <person name="Mat Amin N."/>
        </authorList>
    </citation>
    <scope>NUCLEOTIDE SEQUENCE [LARGE SCALE GENOMIC DNA]</scope>
    <source>
        <strain evidence="4 5">BT-MARDI</strain>
    </source>
</reference>
<protein>
    <recommendedName>
        <fullName evidence="2">UPF0225 protein BG55_20680</fullName>
    </recommendedName>
</protein>
<comment type="caution">
    <text evidence="4">The sequence shown here is derived from an EMBL/GenBank/DDBJ whole genome shotgun (WGS) entry which is preliminary data.</text>
</comment>
<dbReference type="HAMAP" id="MF_00612">
    <property type="entry name" value="UPF0225"/>
    <property type="match status" value="1"/>
</dbReference>
<dbReference type="PANTHER" id="PTHR33747">
    <property type="entry name" value="UPF0225 PROTEIN SCO1677"/>
    <property type="match status" value="1"/>
</dbReference>
<dbReference type="SUPFAM" id="SSF54427">
    <property type="entry name" value="NTF2-like"/>
    <property type="match status" value="1"/>
</dbReference>
<keyword evidence="5" id="KW-1185">Reference proteome</keyword>
<evidence type="ECO:0000259" key="3">
    <source>
        <dbReference type="Pfam" id="PF17775"/>
    </source>
</evidence>
<evidence type="ECO:0000256" key="1">
    <source>
        <dbReference type="ARBA" id="ARBA00010839"/>
    </source>
</evidence>
<gene>
    <name evidence="4" type="ORF">BG55_20680</name>
</gene>
<dbReference type="Pfam" id="PF17775">
    <property type="entry name" value="YchJ_M-like"/>
    <property type="match status" value="1"/>
</dbReference>
<evidence type="ECO:0000313" key="4">
    <source>
        <dbReference type="EMBL" id="EXU73821.1"/>
    </source>
</evidence>
<name>A0A014LW85_9GAMM</name>
<dbReference type="SUPFAM" id="SSF103642">
    <property type="entry name" value="Sec-C motif"/>
    <property type="match status" value="1"/>
</dbReference>
<dbReference type="InterPro" id="IPR032710">
    <property type="entry name" value="NTF2-like_dom_sf"/>
</dbReference>
<dbReference type="PATRIC" id="fig|69222.5.peg.4219"/>
<dbReference type="NCBIfam" id="NF002486">
    <property type="entry name" value="PRK01752.1"/>
    <property type="match status" value="1"/>
</dbReference>
<dbReference type="RefSeq" id="WP_034940980.1">
    <property type="nucleotide sequence ID" value="NZ_JFHN01000073.1"/>
</dbReference>
<proteinExistence type="inferred from homology"/>
<dbReference type="PANTHER" id="PTHR33747:SF1">
    <property type="entry name" value="ADENYLATE CYCLASE-ASSOCIATED CAP C-TERMINAL DOMAIN-CONTAINING PROTEIN"/>
    <property type="match status" value="1"/>
</dbReference>
<dbReference type="Gene3D" id="3.10.450.50">
    <property type="match status" value="1"/>
</dbReference>
<sequence>MSDLCPCCSGLQYSLCCQPWLNGVALPSTPEKLMRSRYTAWVRCDTDYLLNSWHPSCQAERFRAGVEQSHLSTKWLSLHIIASEVEKDNTAGYVTFFARYSENGQESFLHERSRFLRLEQRWYYIDGTYPDTGRNDRCPCGSGKKFKKCCG</sequence>
<dbReference type="STRING" id="69222.BG55_20680"/>
<dbReference type="Proteomes" id="UP000019918">
    <property type="component" value="Unassembled WGS sequence"/>
</dbReference>
<dbReference type="OrthoDB" id="21421at2"/>
<dbReference type="InterPro" id="IPR023006">
    <property type="entry name" value="YchJ-like"/>
</dbReference>
<dbReference type="EMBL" id="JFHN01000073">
    <property type="protein sequence ID" value="EXU73821.1"/>
    <property type="molecule type" value="Genomic_DNA"/>
</dbReference>
<dbReference type="Pfam" id="PF02810">
    <property type="entry name" value="SEC-C"/>
    <property type="match status" value="2"/>
</dbReference>
<comment type="similarity">
    <text evidence="1 2">Belongs to the UPF0225 family.</text>
</comment>
<dbReference type="InterPro" id="IPR004027">
    <property type="entry name" value="SEC_C_motif"/>
</dbReference>